<dbReference type="NCBIfam" id="TIGR01947">
    <property type="entry name" value="rnfG"/>
    <property type="match status" value="1"/>
</dbReference>
<dbReference type="PANTHER" id="PTHR36118">
    <property type="entry name" value="ION-TRANSLOCATING OXIDOREDUCTASE COMPLEX SUBUNIT G"/>
    <property type="match status" value="1"/>
</dbReference>
<dbReference type="InterPro" id="IPR010209">
    <property type="entry name" value="Ion_transpt_RnfG/RsxG"/>
</dbReference>
<keyword evidence="5 6" id="KW-0249">Electron transport</keyword>
<comment type="function">
    <text evidence="6">Part of a membrane-bound complex that couples electron transfer with translocation of ions across the membrane.</text>
</comment>
<comment type="similarity">
    <text evidence="6">Belongs to the RnfG family.</text>
</comment>
<dbReference type="Pfam" id="PF04205">
    <property type="entry name" value="FMN_bind"/>
    <property type="match status" value="1"/>
</dbReference>
<dbReference type="RefSeq" id="WP_262068199.1">
    <property type="nucleotide sequence ID" value="NZ_JAMXOC010000002.1"/>
</dbReference>
<keyword evidence="6" id="KW-1278">Translocase</keyword>
<dbReference type="PANTHER" id="PTHR36118:SF1">
    <property type="entry name" value="ION-TRANSLOCATING OXIDOREDUCTASE COMPLEX SUBUNIT G"/>
    <property type="match status" value="1"/>
</dbReference>
<keyword evidence="9" id="KW-1185">Reference proteome</keyword>
<keyword evidence="6" id="KW-0812">Transmembrane</keyword>
<feature type="domain" description="FMN-binding" evidence="7">
    <location>
        <begin position="98"/>
        <end position="186"/>
    </location>
</feature>
<keyword evidence="3 6" id="KW-0285">Flavoprotein</keyword>
<evidence type="ECO:0000256" key="1">
    <source>
        <dbReference type="ARBA" id="ARBA00022448"/>
    </source>
</evidence>
<evidence type="ECO:0000256" key="6">
    <source>
        <dbReference type="HAMAP-Rule" id="MF_00479"/>
    </source>
</evidence>
<keyword evidence="1 6" id="KW-0813">Transport</keyword>
<dbReference type="EC" id="7.-.-.-" evidence="6"/>
<comment type="subcellular location">
    <subcellularLocation>
        <location evidence="6">Cell membrane</location>
        <topology evidence="6">Single-pass membrane protein</topology>
    </subcellularLocation>
</comment>
<sequence length="190" mass="19510">MKMMKNTIILTLITVIAGAALGLVYEITKEPIAIATENAKKAAWQEVFPEAAAADFEVLSVDKAGEDAVKEALPDITVNEVCKAGDKGYVVTTTSKAGYGGDIKVTVGVTTEGTVSGVSFLEISETAGLGMKAKEESFYGQYIGKGAEGFAVSKDGGSGEPIDAISGATITSRAVTEAVNAALVYAQAGF</sequence>
<dbReference type="PIRSF" id="PIRSF006091">
    <property type="entry name" value="E_trnsport_RnfG"/>
    <property type="match status" value="1"/>
</dbReference>
<dbReference type="Proteomes" id="UP001523565">
    <property type="component" value="Unassembled WGS sequence"/>
</dbReference>
<comment type="caution">
    <text evidence="8">The sequence shown here is derived from an EMBL/GenBank/DDBJ whole genome shotgun (WGS) entry which is preliminary data.</text>
</comment>
<organism evidence="8 9">
    <name type="scientific">Ohessyouella blattaphilus</name>
    <dbReference type="NCBI Taxonomy" id="2949333"/>
    <lineage>
        <taxon>Bacteria</taxon>
        <taxon>Bacillati</taxon>
        <taxon>Bacillota</taxon>
        <taxon>Clostridia</taxon>
        <taxon>Lachnospirales</taxon>
        <taxon>Lachnospiraceae</taxon>
        <taxon>Ohessyouella</taxon>
    </lineage>
</organism>
<evidence type="ECO:0000256" key="2">
    <source>
        <dbReference type="ARBA" id="ARBA00022553"/>
    </source>
</evidence>
<feature type="modified residue" description="FMN phosphoryl threonine" evidence="6">
    <location>
        <position position="169"/>
    </location>
</feature>
<gene>
    <name evidence="6" type="primary">rnfG</name>
    <name evidence="8" type="ORF">NK118_03425</name>
</gene>
<proteinExistence type="inferred from homology"/>
<keyword evidence="6" id="KW-0472">Membrane</keyword>
<protein>
    <recommendedName>
        <fullName evidence="6">Ion-translocating oxidoreductase complex subunit G</fullName>
        <ecNumber evidence="6">7.-.-.-</ecNumber>
    </recommendedName>
    <alternativeName>
        <fullName evidence="6">Rnf electron transport complex subunit G</fullName>
    </alternativeName>
</protein>
<dbReference type="InterPro" id="IPR007329">
    <property type="entry name" value="FMN-bd"/>
</dbReference>
<evidence type="ECO:0000313" key="8">
    <source>
        <dbReference type="EMBL" id="MCP1109298.1"/>
    </source>
</evidence>
<name>A0ABT1EF14_9FIRM</name>
<accession>A0ABT1EF14</accession>
<keyword evidence="6" id="KW-1003">Cell membrane</keyword>
<comment type="subunit">
    <text evidence="6">The complex is composed of six subunits: RnfA, RnfB, RnfC, RnfD, RnfE and RnfG.</text>
</comment>
<dbReference type="EMBL" id="JAMZFV010000002">
    <property type="protein sequence ID" value="MCP1109298.1"/>
    <property type="molecule type" value="Genomic_DNA"/>
</dbReference>
<dbReference type="Gene3D" id="3.90.1010.20">
    <property type="match status" value="1"/>
</dbReference>
<keyword evidence="2 6" id="KW-0597">Phosphoprotein</keyword>
<evidence type="ECO:0000256" key="3">
    <source>
        <dbReference type="ARBA" id="ARBA00022630"/>
    </source>
</evidence>
<reference evidence="8 9" key="1">
    <citation type="journal article" date="2022" name="Genome Biol. Evol.">
        <title>Host diet, physiology and behaviors set the stage for Lachnospiraceae cladogenesis.</title>
        <authorList>
            <person name="Vera-Ponce De Leon A."/>
            <person name="Schneider M."/>
            <person name="Jahnes B.C."/>
            <person name="Sadowski V."/>
            <person name="Camuy-Velez L.A."/>
            <person name="Duan J."/>
            <person name="Sabree Z.L."/>
        </authorList>
    </citation>
    <scope>NUCLEOTIDE SEQUENCE [LARGE SCALE GENOMIC DNA]</scope>
    <source>
        <strain evidence="8 9">PAL227</strain>
    </source>
</reference>
<evidence type="ECO:0000259" key="7">
    <source>
        <dbReference type="SMART" id="SM00900"/>
    </source>
</evidence>
<keyword evidence="6" id="KW-1133">Transmembrane helix</keyword>
<dbReference type="SMART" id="SM00900">
    <property type="entry name" value="FMN_bind"/>
    <property type="match status" value="1"/>
</dbReference>
<keyword evidence="4 6" id="KW-0288">FMN</keyword>
<evidence type="ECO:0000256" key="5">
    <source>
        <dbReference type="ARBA" id="ARBA00022982"/>
    </source>
</evidence>
<dbReference type="HAMAP" id="MF_00479">
    <property type="entry name" value="RsxG_RnfG"/>
    <property type="match status" value="1"/>
</dbReference>
<evidence type="ECO:0000313" key="9">
    <source>
        <dbReference type="Proteomes" id="UP001523565"/>
    </source>
</evidence>
<comment type="cofactor">
    <cofactor evidence="6">
        <name>FMN</name>
        <dbReference type="ChEBI" id="CHEBI:58210"/>
    </cofactor>
</comment>
<evidence type="ECO:0000256" key="4">
    <source>
        <dbReference type="ARBA" id="ARBA00022643"/>
    </source>
</evidence>